<evidence type="ECO:0000313" key="2">
    <source>
        <dbReference type="EMBL" id="CAE0616192.1"/>
    </source>
</evidence>
<protein>
    <submittedName>
        <fullName evidence="2">Uncharacterized protein</fullName>
    </submittedName>
</protein>
<feature type="chain" id="PRO_5031380739" evidence="1">
    <location>
        <begin position="19"/>
        <end position="140"/>
    </location>
</feature>
<feature type="signal peptide" evidence="1">
    <location>
        <begin position="1"/>
        <end position="18"/>
    </location>
</feature>
<accession>A0A7S3XFL7</accession>
<name>A0A7S3XFL7_OXYMA</name>
<organism evidence="2">
    <name type="scientific">Oxyrrhis marina</name>
    <name type="common">Dinoflagellate</name>
    <dbReference type="NCBI Taxonomy" id="2969"/>
    <lineage>
        <taxon>Eukaryota</taxon>
        <taxon>Sar</taxon>
        <taxon>Alveolata</taxon>
        <taxon>Dinophyceae</taxon>
        <taxon>Oxyrrhinales</taxon>
        <taxon>Oxyrrhinaceae</taxon>
        <taxon>Oxyrrhis</taxon>
    </lineage>
</organism>
<gene>
    <name evidence="2" type="ORF">OMAR00292_LOCUS2068</name>
</gene>
<sequence>MGYLFITLAVTASLSTDGSSPPREQAIGRELQSDFYYMRPHPIGKCDHFPDLCKCGANERAHHFYDANGHVLGTVCSAKCSSSECHPTPFSVLGVQCLSEQCFIICNDHSQCQSDDGTPAKCGPYDPKIKARVCYFPTPK</sequence>
<dbReference type="AlphaFoldDB" id="A0A7S3XFL7"/>
<evidence type="ECO:0000256" key="1">
    <source>
        <dbReference type="SAM" id="SignalP"/>
    </source>
</evidence>
<keyword evidence="1" id="KW-0732">Signal</keyword>
<dbReference type="EMBL" id="HBIT01004374">
    <property type="protein sequence ID" value="CAE0616192.1"/>
    <property type="molecule type" value="Transcribed_RNA"/>
</dbReference>
<reference evidence="2" key="1">
    <citation type="submission" date="2021-01" db="EMBL/GenBank/DDBJ databases">
        <authorList>
            <person name="Corre E."/>
            <person name="Pelletier E."/>
            <person name="Niang G."/>
            <person name="Scheremetjew M."/>
            <person name="Finn R."/>
            <person name="Kale V."/>
            <person name="Holt S."/>
            <person name="Cochrane G."/>
            <person name="Meng A."/>
            <person name="Brown T."/>
            <person name="Cohen L."/>
        </authorList>
    </citation>
    <scope>NUCLEOTIDE SEQUENCE</scope>
    <source>
        <strain evidence="2">CCMP1795</strain>
    </source>
</reference>
<proteinExistence type="predicted"/>